<feature type="domain" description="ABC-2 type transporter transmembrane" evidence="7">
    <location>
        <begin position="33"/>
        <end position="193"/>
    </location>
</feature>
<dbReference type="InterPro" id="IPR050352">
    <property type="entry name" value="ABCG_transporters"/>
</dbReference>
<evidence type="ECO:0000256" key="6">
    <source>
        <dbReference type="SAM" id="Phobius"/>
    </source>
</evidence>
<accession>A0A820EMP5</accession>
<feature type="transmembrane region" description="Helical" evidence="6">
    <location>
        <begin position="84"/>
        <end position="106"/>
    </location>
</feature>
<comment type="subcellular location">
    <subcellularLocation>
        <location evidence="1">Membrane</location>
        <topology evidence="1">Multi-pass membrane protein</topology>
    </subcellularLocation>
</comment>
<keyword evidence="5 6" id="KW-0472">Membrane</keyword>
<sequence>MYNEYETSFSDNVDDYDTYCVTQKLDRSIKSDFFYVSQRTLRNAMRNSALIIWQIAVAIILGILTGLLYYQLPRTTDSGIENRLGGIFFIVVNQIFSTATALEPFIKERALFIHENVSGYYSISTLFLAKLICDLLPMRVIPSLVFSIICYFMTGLQRTTIKFLIFLLTIFMANVFGSAMCFFIAATIPVFSNCSFDCAGLGFCHYDGF</sequence>
<protein>
    <recommendedName>
        <fullName evidence="7">ABC-2 type transporter transmembrane domain-containing protein</fullName>
    </recommendedName>
</protein>
<evidence type="ECO:0000256" key="4">
    <source>
        <dbReference type="ARBA" id="ARBA00022989"/>
    </source>
</evidence>
<feature type="transmembrane region" description="Helical" evidence="6">
    <location>
        <begin position="51"/>
        <end position="72"/>
    </location>
</feature>
<proteinExistence type="predicted"/>
<name>A0A820EMP5_9BILA</name>
<organism evidence="8 9">
    <name type="scientific">Adineta steineri</name>
    <dbReference type="NCBI Taxonomy" id="433720"/>
    <lineage>
        <taxon>Eukaryota</taxon>
        <taxon>Metazoa</taxon>
        <taxon>Spiralia</taxon>
        <taxon>Gnathifera</taxon>
        <taxon>Rotifera</taxon>
        <taxon>Eurotatoria</taxon>
        <taxon>Bdelloidea</taxon>
        <taxon>Adinetida</taxon>
        <taxon>Adinetidae</taxon>
        <taxon>Adineta</taxon>
    </lineage>
</organism>
<reference evidence="8" key="1">
    <citation type="submission" date="2021-02" db="EMBL/GenBank/DDBJ databases">
        <authorList>
            <person name="Nowell W R."/>
        </authorList>
    </citation>
    <scope>NUCLEOTIDE SEQUENCE</scope>
</reference>
<evidence type="ECO:0000259" key="7">
    <source>
        <dbReference type="Pfam" id="PF01061"/>
    </source>
</evidence>
<evidence type="ECO:0000256" key="2">
    <source>
        <dbReference type="ARBA" id="ARBA00022448"/>
    </source>
</evidence>
<keyword evidence="3 6" id="KW-0812">Transmembrane</keyword>
<keyword evidence="4 6" id="KW-1133">Transmembrane helix</keyword>
<dbReference type="GO" id="GO:0140359">
    <property type="term" value="F:ABC-type transporter activity"/>
    <property type="evidence" value="ECO:0007669"/>
    <property type="project" value="InterPro"/>
</dbReference>
<dbReference type="GO" id="GO:0005886">
    <property type="term" value="C:plasma membrane"/>
    <property type="evidence" value="ECO:0007669"/>
    <property type="project" value="TreeGrafter"/>
</dbReference>
<dbReference type="InterPro" id="IPR013525">
    <property type="entry name" value="ABC2_TM"/>
</dbReference>
<evidence type="ECO:0000256" key="3">
    <source>
        <dbReference type="ARBA" id="ARBA00022692"/>
    </source>
</evidence>
<dbReference type="Proteomes" id="UP000663844">
    <property type="component" value="Unassembled WGS sequence"/>
</dbReference>
<feature type="transmembrane region" description="Helical" evidence="6">
    <location>
        <begin position="126"/>
        <end position="152"/>
    </location>
</feature>
<dbReference type="EMBL" id="CAJOAZ010012184">
    <property type="protein sequence ID" value="CAF4248504.1"/>
    <property type="molecule type" value="Genomic_DNA"/>
</dbReference>
<dbReference type="AlphaFoldDB" id="A0A820EMP5"/>
<evidence type="ECO:0000256" key="5">
    <source>
        <dbReference type="ARBA" id="ARBA00023136"/>
    </source>
</evidence>
<comment type="caution">
    <text evidence="8">The sequence shown here is derived from an EMBL/GenBank/DDBJ whole genome shotgun (WGS) entry which is preliminary data.</text>
</comment>
<evidence type="ECO:0000256" key="1">
    <source>
        <dbReference type="ARBA" id="ARBA00004141"/>
    </source>
</evidence>
<gene>
    <name evidence="8" type="ORF">OXD698_LOCUS43302</name>
</gene>
<feature type="transmembrane region" description="Helical" evidence="6">
    <location>
        <begin position="164"/>
        <end position="188"/>
    </location>
</feature>
<dbReference type="Pfam" id="PF01061">
    <property type="entry name" value="ABC2_membrane"/>
    <property type="match status" value="1"/>
</dbReference>
<dbReference type="PANTHER" id="PTHR48041:SF116">
    <property type="entry name" value="PROTEIN BROWN"/>
    <property type="match status" value="1"/>
</dbReference>
<evidence type="ECO:0000313" key="9">
    <source>
        <dbReference type="Proteomes" id="UP000663844"/>
    </source>
</evidence>
<keyword evidence="2" id="KW-0813">Transport</keyword>
<dbReference type="PANTHER" id="PTHR48041">
    <property type="entry name" value="ABC TRANSPORTER G FAMILY MEMBER 28"/>
    <property type="match status" value="1"/>
</dbReference>
<evidence type="ECO:0000313" key="8">
    <source>
        <dbReference type="EMBL" id="CAF4248504.1"/>
    </source>
</evidence>